<accession>A0A562LBM9</accession>
<proteinExistence type="predicted"/>
<reference evidence="2 3" key="1">
    <citation type="journal article" date="2015" name="Stand. Genomic Sci.">
        <title>Genomic Encyclopedia of Bacterial and Archaeal Type Strains, Phase III: the genomes of soil and plant-associated and newly described type strains.</title>
        <authorList>
            <person name="Whitman W.B."/>
            <person name="Woyke T."/>
            <person name="Klenk H.P."/>
            <person name="Zhou Y."/>
            <person name="Lilburn T.G."/>
            <person name="Beck B.J."/>
            <person name="De Vos P."/>
            <person name="Vandamme P."/>
            <person name="Eisen J.A."/>
            <person name="Garrity G."/>
            <person name="Hugenholtz P."/>
            <person name="Kyrpides N.C."/>
        </authorList>
    </citation>
    <scope>NUCLEOTIDE SEQUENCE [LARGE SCALE GENOMIC DNA]</scope>
    <source>
        <strain evidence="2 3">CGMCC 1.10821</strain>
    </source>
</reference>
<feature type="signal peptide" evidence="1">
    <location>
        <begin position="1"/>
        <end position="22"/>
    </location>
</feature>
<evidence type="ECO:0000313" key="2">
    <source>
        <dbReference type="EMBL" id="TWI05028.1"/>
    </source>
</evidence>
<dbReference type="EMBL" id="VLKN01000002">
    <property type="protein sequence ID" value="TWI05028.1"/>
    <property type="molecule type" value="Genomic_DNA"/>
</dbReference>
<dbReference type="OrthoDB" id="6047015at2"/>
<dbReference type="AlphaFoldDB" id="A0A562LBM9"/>
<dbReference type="RefSeq" id="WP_144898667.1">
    <property type="nucleotide sequence ID" value="NZ_VLKN01000002.1"/>
</dbReference>
<name>A0A562LBM9_9GAMM</name>
<feature type="chain" id="PRO_5022183241" evidence="1">
    <location>
        <begin position="23"/>
        <end position="131"/>
    </location>
</feature>
<keyword evidence="1" id="KW-0732">Signal</keyword>
<comment type="caution">
    <text evidence="2">The sequence shown here is derived from an EMBL/GenBank/DDBJ whole genome shotgun (WGS) entry which is preliminary data.</text>
</comment>
<keyword evidence="3" id="KW-1185">Reference proteome</keyword>
<dbReference type="Proteomes" id="UP000315167">
    <property type="component" value="Unassembled WGS sequence"/>
</dbReference>
<organism evidence="2 3">
    <name type="scientific">Luteimonas cucumeris</name>
    <dbReference type="NCBI Taxonomy" id="985012"/>
    <lineage>
        <taxon>Bacteria</taxon>
        <taxon>Pseudomonadati</taxon>
        <taxon>Pseudomonadota</taxon>
        <taxon>Gammaproteobacteria</taxon>
        <taxon>Lysobacterales</taxon>
        <taxon>Lysobacteraceae</taxon>
        <taxon>Luteimonas</taxon>
    </lineage>
</organism>
<evidence type="ECO:0000256" key="1">
    <source>
        <dbReference type="SAM" id="SignalP"/>
    </source>
</evidence>
<protein>
    <submittedName>
        <fullName evidence="2">Uncharacterized protein</fullName>
    </submittedName>
</protein>
<dbReference type="Pfam" id="PF20101">
    <property type="entry name" value="DUF6491"/>
    <property type="match status" value="1"/>
</dbReference>
<evidence type="ECO:0000313" key="3">
    <source>
        <dbReference type="Proteomes" id="UP000315167"/>
    </source>
</evidence>
<gene>
    <name evidence="2" type="ORF">IP90_01170</name>
</gene>
<sequence length="131" mass="14052">MKNIATLPIVLALVLAAPASDAKQATRGAERLAKYEALAGTAVKSVPYHDPIKWETVDDKHILLTMRPKEAYLMRLSGPCLGFSHGSPVVKVSSQNGRVNVGSDRITTQGIVSCRIEEIRPVDMAAKSGAK</sequence>
<dbReference type="InterPro" id="IPR045500">
    <property type="entry name" value="DUF6491"/>
</dbReference>